<sequence>MGIVINLIVIASATIVILIISAIVVGSKYEKEFMTSWEKCNGNCRSCKDAGQCMNRPYK</sequence>
<protein>
    <recommendedName>
        <fullName evidence="4">FeoB-associated Cys-rich membrane protein</fullName>
    </recommendedName>
</protein>
<dbReference type="Proteomes" id="UP000010420">
    <property type="component" value="Unassembled WGS sequence"/>
</dbReference>
<accession>L1Q8L9</accession>
<keyword evidence="1" id="KW-0812">Transmembrane</keyword>
<keyword evidence="1" id="KW-0472">Membrane</keyword>
<dbReference type="STRING" id="545697.HMPREF0216_02829"/>
<keyword evidence="1" id="KW-1133">Transmembrane helix</keyword>
<proteinExistence type="predicted"/>
<dbReference type="EMBL" id="AMEZ01000091">
    <property type="protein sequence ID" value="EKY24070.1"/>
    <property type="molecule type" value="Genomic_DNA"/>
</dbReference>
<keyword evidence="3" id="KW-1185">Reference proteome</keyword>
<evidence type="ECO:0000313" key="3">
    <source>
        <dbReference type="Proteomes" id="UP000010420"/>
    </source>
</evidence>
<comment type="caution">
    <text evidence="2">The sequence shown here is derived from an EMBL/GenBank/DDBJ whole genome shotgun (WGS) entry which is preliminary data.</text>
</comment>
<dbReference type="RefSeq" id="WP_005215037.1">
    <property type="nucleotide sequence ID" value="NZ_KB291681.1"/>
</dbReference>
<name>L1Q8L9_9CLOT</name>
<dbReference type="PATRIC" id="fig|545697.3.peg.2780"/>
<evidence type="ECO:0000256" key="1">
    <source>
        <dbReference type="SAM" id="Phobius"/>
    </source>
</evidence>
<dbReference type="HOGENOM" id="CLU_2952134_0_0_9"/>
<reference evidence="2 3" key="1">
    <citation type="submission" date="2012-05" db="EMBL/GenBank/DDBJ databases">
        <authorList>
            <person name="Weinstock G."/>
            <person name="Sodergren E."/>
            <person name="Lobos E.A."/>
            <person name="Fulton L."/>
            <person name="Fulton R."/>
            <person name="Courtney L."/>
            <person name="Fronick C."/>
            <person name="O'Laughlin M."/>
            <person name="Godfrey J."/>
            <person name="Wilson R.M."/>
            <person name="Miner T."/>
            <person name="Farmer C."/>
            <person name="Delehaunty K."/>
            <person name="Cordes M."/>
            <person name="Minx P."/>
            <person name="Tomlinson C."/>
            <person name="Chen J."/>
            <person name="Wollam A."/>
            <person name="Pepin K.H."/>
            <person name="Bhonagiri V."/>
            <person name="Zhang X."/>
            <person name="Suruliraj S."/>
            <person name="Warren W."/>
            <person name="Mitreva M."/>
            <person name="Mardis E.R."/>
            <person name="Wilson R.K."/>
        </authorList>
    </citation>
    <scope>NUCLEOTIDE SEQUENCE [LARGE SCALE GENOMIC DNA]</scope>
    <source>
        <strain evidence="2 3">DSM 1785</strain>
    </source>
</reference>
<evidence type="ECO:0000313" key="2">
    <source>
        <dbReference type="EMBL" id="EKY24070.1"/>
    </source>
</evidence>
<dbReference type="AlphaFoldDB" id="L1Q8L9"/>
<feature type="transmembrane region" description="Helical" evidence="1">
    <location>
        <begin position="6"/>
        <end position="26"/>
    </location>
</feature>
<evidence type="ECO:0008006" key="4">
    <source>
        <dbReference type="Google" id="ProtNLM"/>
    </source>
</evidence>
<gene>
    <name evidence="2" type="ORF">HMPREF0216_02829</name>
</gene>
<organism evidence="2 3">
    <name type="scientific">Clostridium celatum DSM 1785</name>
    <dbReference type="NCBI Taxonomy" id="545697"/>
    <lineage>
        <taxon>Bacteria</taxon>
        <taxon>Bacillati</taxon>
        <taxon>Bacillota</taxon>
        <taxon>Clostridia</taxon>
        <taxon>Eubacteriales</taxon>
        <taxon>Clostridiaceae</taxon>
        <taxon>Clostridium</taxon>
    </lineage>
</organism>